<accession>A0A263BW07</accession>
<evidence type="ECO:0000256" key="1">
    <source>
        <dbReference type="ARBA" id="ARBA00006068"/>
    </source>
</evidence>
<keyword evidence="9" id="KW-1185">Reference proteome</keyword>
<keyword evidence="6" id="KW-0472">Membrane</keyword>
<reference evidence="8 9" key="2">
    <citation type="submission" date="2017-09" db="EMBL/GenBank/DDBJ databases">
        <title>Bacillus patelloidae sp. nov., isolated from the intestinal tract of a marine limpet.</title>
        <authorList>
            <person name="Liu R."/>
            <person name="Dong C."/>
            <person name="Shao Z."/>
        </authorList>
    </citation>
    <scope>NUCLEOTIDE SEQUENCE [LARGE SCALE GENOMIC DNA]</scope>
    <source>
        <strain evidence="8 9">SA5d-4</strain>
    </source>
</reference>
<evidence type="ECO:0000259" key="7">
    <source>
        <dbReference type="Pfam" id="PF03816"/>
    </source>
</evidence>
<evidence type="ECO:0000256" key="5">
    <source>
        <dbReference type="SAM" id="MobiDB-lite"/>
    </source>
</evidence>
<dbReference type="NCBIfam" id="TIGR00350">
    <property type="entry name" value="lytR_cpsA_psr"/>
    <property type="match status" value="1"/>
</dbReference>
<dbReference type="InterPro" id="IPR004474">
    <property type="entry name" value="LytR_CpsA_psr"/>
</dbReference>
<name>A0A263BW07_9BACI</name>
<comment type="caution">
    <text evidence="8">The sequence shown here is derived from an EMBL/GenBank/DDBJ whole genome shotgun (WGS) entry which is preliminary data.</text>
</comment>
<evidence type="ECO:0000256" key="4">
    <source>
        <dbReference type="ARBA" id="ARBA00022989"/>
    </source>
</evidence>
<feature type="region of interest" description="Disordered" evidence="5">
    <location>
        <begin position="60"/>
        <end position="100"/>
    </location>
</feature>
<dbReference type="PANTHER" id="PTHR33392">
    <property type="entry name" value="POLYISOPRENYL-TEICHOIC ACID--PEPTIDOGLYCAN TEICHOIC ACID TRANSFERASE TAGU"/>
    <property type="match status" value="1"/>
</dbReference>
<feature type="domain" description="Cell envelope-related transcriptional attenuator" evidence="7">
    <location>
        <begin position="130"/>
        <end position="267"/>
    </location>
</feature>
<keyword evidence="2 6" id="KW-0812">Transmembrane</keyword>
<dbReference type="AlphaFoldDB" id="A0A263BW07"/>
<sequence length="353" mass="40060">MEPRKSRKKTKSKLIIRISLLITAVIFILSISIGGFFLYKAKETWNEVYEERISKEDPIAQLRKEKNGKKEAAKEKQREKQQETEDGEGSSSGETGEDAVPASTEVLERQAFTIALLGVDTRDNNSFKGRSDTIIVAVLNPSTKKVTLLSIPRDSYVYIPQVDKYDKIAHAHAYGRAPGAVETLERFLDIPIDYYISINFHAFRSIVDELGGITIDVEKDMIGLKKGTQKLSADQALNYVRFRYDSEGDFGRNRRQQQMVKAIIDQTIEVRNPMKISSMLNILGKNIRTDINLDNLLYLASEFNSVQGQNIDSILLTGKSFYYNNRSYVGIANEDLVRVRNKLKELLYVKTAN</sequence>
<evidence type="ECO:0000256" key="6">
    <source>
        <dbReference type="SAM" id="Phobius"/>
    </source>
</evidence>
<keyword evidence="3" id="KW-0735">Signal-anchor</keyword>
<feature type="transmembrane region" description="Helical" evidence="6">
    <location>
        <begin position="14"/>
        <end position="39"/>
    </location>
</feature>
<dbReference type="InterPro" id="IPR050922">
    <property type="entry name" value="LytR/CpsA/Psr_CW_biosynth"/>
</dbReference>
<reference evidence="9" key="1">
    <citation type="submission" date="2017-08" db="EMBL/GenBank/DDBJ databases">
        <authorList>
            <person name="Huang Z."/>
        </authorList>
    </citation>
    <scope>NUCLEOTIDE SEQUENCE [LARGE SCALE GENOMIC DNA]</scope>
    <source>
        <strain evidence="9">SA5d-4</strain>
    </source>
</reference>
<evidence type="ECO:0000256" key="2">
    <source>
        <dbReference type="ARBA" id="ARBA00022692"/>
    </source>
</evidence>
<dbReference type="GO" id="GO:0071555">
    <property type="term" value="P:cell wall organization"/>
    <property type="evidence" value="ECO:0007669"/>
    <property type="project" value="UniProtKB-KW"/>
</dbReference>
<organism evidence="8 9">
    <name type="scientific">Lottiidibacillus patelloidae</name>
    <dbReference type="NCBI Taxonomy" id="2670334"/>
    <lineage>
        <taxon>Bacteria</taxon>
        <taxon>Bacillati</taxon>
        <taxon>Bacillota</taxon>
        <taxon>Bacilli</taxon>
        <taxon>Bacillales</taxon>
        <taxon>Bacillaceae</taxon>
        <taxon>Lottiidibacillus</taxon>
    </lineage>
</organism>
<feature type="compositionally biased region" description="Basic and acidic residues" evidence="5">
    <location>
        <begin position="60"/>
        <end position="83"/>
    </location>
</feature>
<evidence type="ECO:0000313" key="9">
    <source>
        <dbReference type="Proteomes" id="UP000217083"/>
    </source>
</evidence>
<gene>
    <name evidence="8" type="ORF">CIB95_05175</name>
</gene>
<dbReference type="EMBL" id="NPIA01000002">
    <property type="protein sequence ID" value="OZM57758.1"/>
    <property type="molecule type" value="Genomic_DNA"/>
</dbReference>
<dbReference type="Gene3D" id="3.40.630.190">
    <property type="entry name" value="LCP protein"/>
    <property type="match status" value="1"/>
</dbReference>
<protein>
    <recommendedName>
        <fullName evidence="7">Cell envelope-related transcriptional attenuator domain-containing protein</fullName>
    </recommendedName>
</protein>
<dbReference type="Pfam" id="PF03816">
    <property type="entry name" value="LytR_cpsA_psr"/>
    <property type="match status" value="1"/>
</dbReference>
<evidence type="ECO:0000313" key="8">
    <source>
        <dbReference type="EMBL" id="OZM57758.1"/>
    </source>
</evidence>
<dbReference type="Proteomes" id="UP000217083">
    <property type="component" value="Unassembled WGS sequence"/>
</dbReference>
<evidence type="ECO:0000256" key="3">
    <source>
        <dbReference type="ARBA" id="ARBA00022968"/>
    </source>
</evidence>
<proteinExistence type="inferred from homology"/>
<dbReference type="PANTHER" id="PTHR33392:SF6">
    <property type="entry name" value="POLYISOPRENYL-TEICHOIC ACID--PEPTIDOGLYCAN TEICHOIC ACID TRANSFERASE TAGU"/>
    <property type="match status" value="1"/>
</dbReference>
<keyword evidence="4 6" id="KW-1133">Transmembrane helix</keyword>
<comment type="similarity">
    <text evidence="1">Belongs to the LytR/CpsA/Psr (LCP) family.</text>
</comment>
<dbReference type="RefSeq" id="WP_094922821.1">
    <property type="nucleotide sequence ID" value="NZ_NPIA01000002.1"/>
</dbReference>